<dbReference type="InterPro" id="IPR029526">
    <property type="entry name" value="PGBD"/>
</dbReference>
<proteinExistence type="predicted"/>
<evidence type="ECO:0000313" key="3">
    <source>
        <dbReference type="EMBL" id="KAH9628687.1"/>
    </source>
</evidence>
<comment type="caution">
    <text evidence="3">The sequence shown here is derived from an EMBL/GenBank/DDBJ whole genome shotgun (WGS) entry which is preliminary data.</text>
</comment>
<evidence type="ECO:0000256" key="1">
    <source>
        <dbReference type="SAM" id="MobiDB-lite"/>
    </source>
</evidence>
<accession>A0A922M2U9</accession>
<feature type="domain" description="PiggyBac transposable element-derived protein" evidence="2">
    <location>
        <begin position="140"/>
        <end position="202"/>
    </location>
</feature>
<organism evidence="3 4">
    <name type="scientific">Spodoptera exigua</name>
    <name type="common">Beet armyworm</name>
    <name type="synonym">Noctua fulgens</name>
    <dbReference type="NCBI Taxonomy" id="7107"/>
    <lineage>
        <taxon>Eukaryota</taxon>
        <taxon>Metazoa</taxon>
        <taxon>Ecdysozoa</taxon>
        <taxon>Arthropoda</taxon>
        <taxon>Hexapoda</taxon>
        <taxon>Insecta</taxon>
        <taxon>Pterygota</taxon>
        <taxon>Neoptera</taxon>
        <taxon>Endopterygota</taxon>
        <taxon>Lepidoptera</taxon>
        <taxon>Glossata</taxon>
        <taxon>Ditrysia</taxon>
        <taxon>Noctuoidea</taxon>
        <taxon>Noctuidae</taxon>
        <taxon>Amphipyrinae</taxon>
        <taxon>Spodoptera</taxon>
    </lineage>
</organism>
<evidence type="ECO:0000259" key="2">
    <source>
        <dbReference type="Pfam" id="PF13843"/>
    </source>
</evidence>
<evidence type="ECO:0000313" key="4">
    <source>
        <dbReference type="Proteomes" id="UP000814243"/>
    </source>
</evidence>
<gene>
    <name evidence="3" type="ORF">HF086_008628</name>
</gene>
<feature type="region of interest" description="Disordered" evidence="1">
    <location>
        <begin position="1"/>
        <end position="23"/>
    </location>
</feature>
<name>A0A922M2U9_SPOEX</name>
<dbReference type="EMBL" id="JACEFF010000898">
    <property type="protein sequence ID" value="KAH9628687.1"/>
    <property type="molecule type" value="Genomic_DNA"/>
</dbReference>
<reference evidence="3" key="1">
    <citation type="journal article" date="2021" name="G3 (Bethesda)">
        <title>Genome and transcriptome analysis of the beet armyworm Spodoptera exigua reveals targets for pest control. .</title>
        <authorList>
            <person name="Simon S."/>
            <person name="Breeschoten T."/>
            <person name="Jansen H.J."/>
            <person name="Dirks R.P."/>
            <person name="Schranz M.E."/>
            <person name="Ros V.I.D."/>
        </authorList>
    </citation>
    <scope>NUCLEOTIDE SEQUENCE</scope>
    <source>
        <strain evidence="3">TB_SE_WUR_2020</strain>
    </source>
</reference>
<feature type="compositionally biased region" description="Polar residues" evidence="1">
    <location>
        <begin position="1"/>
        <end position="10"/>
    </location>
</feature>
<dbReference type="Pfam" id="PF13843">
    <property type="entry name" value="DDE_Tnp_1_7"/>
    <property type="match status" value="1"/>
</dbReference>
<protein>
    <recommendedName>
        <fullName evidence="2">PiggyBac transposable element-derived protein domain-containing protein</fullName>
    </recommendedName>
</protein>
<dbReference type="AlphaFoldDB" id="A0A922M2U9"/>
<feature type="region of interest" description="Disordered" evidence="1">
    <location>
        <begin position="41"/>
        <end position="65"/>
    </location>
</feature>
<dbReference type="Proteomes" id="UP000814243">
    <property type="component" value="Unassembled WGS sequence"/>
</dbReference>
<sequence>MDISSNTPKPRTSAHKRTSAGTFVNKEEEILNWLEEESDDVFSGIDDEDEDPSFEPEIQRDEDDVISREEDAESILEVQQEPVIEVERQQSSYKSQDHYTGKNGFIWSTQEHPRSSRVPAHNIIRLPGRIITKKFEGYSELWSKLIDPTMLQSLVRYTNQKLSSYRTKFKNNSMAELVDTNVNEMRAFIGLMYYSSVFKCNDKSQHNICNQRQRSGNIPMRDVQMAFFVFDQLP</sequence>